<dbReference type="Proteomes" id="UP000717996">
    <property type="component" value="Unassembled WGS sequence"/>
</dbReference>
<evidence type="ECO:0000313" key="3">
    <source>
        <dbReference type="EMBL" id="KAG1538522.1"/>
    </source>
</evidence>
<organism evidence="3 4">
    <name type="scientific">Rhizopus oryzae</name>
    <name type="common">Mucormycosis agent</name>
    <name type="synonym">Rhizopus arrhizus var. delemar</name>
    <dbReference type="NCBI Taxonomy" id="64495"/>
    <lineage>
        <taxon>Eukaryota</taxon>
        <taxon>Fungi</taxon>
        <taxon>Fungi incertae sedis</taxon>
        <taxon>Mucoromycota</taxon>
        <taxon>Mucoromycotina</taxon>
        <taxon>Mucoromycetes</taxon>
        <taxon>Mucorales</taxon>
        <taxon>Mucorineae</taxon>
        <taxon>Rhizopodaceae</taxon>
        <taxon>Rhizopus</taxon>
    </lineage>
</organism>
<protein>
    <recommendedName>
        <fullName evidence="2">FAS1 domain-containing protein</fullName>
    </recommendedName>
</protein>
<dbReference type="PANTHER" id="PTHR10900:SF77">
    <property type="entry name" value="FI19380P1"/>
    <property type="match status" value="1"/>
</dbReference>
<keyword evidence="1" id="KW-1133">Transmembrane helix</keyword>
<dbReference type="GO" id="GO:0005615">
    <property type="term" value="C:extracellular space"/>
    <property type="evidence" value="ECO:0007669"/>
    <property type="project" value="TreeGrafter"/>
</dbReference>
<evidence type="ECO:0000259" key="2">
    <source>
        <dbReference type="PROSITE" id="PS50213"/>
    </source>
</evidence>
<comment type="caution">
    <text evidence="3">The sequence shown here is derived from an EMBL/GenBank/DDBJ whole genome shotgun (WGS) entry which is preliminary data.</text>
</comment>
<reference evidence="3" key="1">
    <citation type="journal article" date="2020" name="Microb. Genom.">
        <title>Genetic diversity of clinical and environmental Mucorales isolates obtained from an investigation of mucormycosis cases among solid organ transplant recipients.</title>
        <authorList>
            <person name="Nguyen M.H."/>
            <person name="Kaul D."/>
            <person name="Muto C."/>
            <person name="Cheng S.J."/>
            <person name="Richter R.A."/>
            <person name="Bruno V.M."/>
            <person name="Liu G."/>
            <person name="Beyhan S."/>
            <person name="Sundermann A.J."/>
            <person name="Mounaud S."/>
            <person name="Pasculle A.W."/>
            <person name="Nierman W.C."/>
            <person name="Driscoll E."/>
            <person name="Cumbie R."/>
            <person name="Clancy C.J."/>
            <person name="Dupont C.L."/>
        </authorList>
    </citation>
    <scope>NUCLEOTIDE SEQUENCE</scope>
    <source>
        <strain evidence="3">GL16</strain>
    </source>
</reference>
<dbReference type="InterPro" id="IPR036378">
    <property type="entry name" value="FAS1_dom_sf"/>
</dbReference>
<keyword evidence="1" id="KW-0472">Membrane</keyword>
<accession>A0A9P7C7C3</accession>
<dbReference type="PANTHER" id="PTHR10900">
    <property type="entry name" value="PERIOSTIN-RELATED"/>
    <property type="match status" value="1"/>
</dbReference>
<dbReference type="OrthoDB" id="14252at2759"/>
<keyword evidence="1" id="KW-0812">Transmembrane</keyword>
<evidence type="ECO:0000256" key="1">
    <source>
        <dbReference type="SAM" id="Phobius"/>
    </source>
</evidence>
<dbReference type="SUPFAM" id="SSF82153">
    <property type="entry name" value="FAS1 domain"/>
    <property type="match status" value="5"/>
</dbReference>
<dbReference type="SMART" id="SM00554">
    <property type="entry name" value="FAS1"/>
    <property type="match status" value="5"/>
</dbReference>
<feature type="transmembrane region" description="Helical" evidence="1">
    <location>
        <begin position="707"/>
        <end position="731"/>
    </location>
</feature>
<sequence length="758" mass="86612">MAYSYNTIVDVLSKEERFSTLISYLQHTRLIPLINSLAGGTFFAPDNTAFEHYEGASITRDVLLYHLLPVEYKTSGFRQGQIVESMYHRPGYLETNSTGQRLKFRKKSFIFYYVNEARIIDKDIFVNKNTTLHVINQVLEPPKLLSDLLKLNDRKLYDLIDKVKVPLWIEERPFTIFISSNYLLDKFNQVEQHYLISKSGFKDLEKLLKYDIIPQPIYLGDRIDGEKEYKTESGEVIKIKINNDQVTVNDLKVLKTDIIAANGVIHLLEDVPYSDSVVFDTRKYLIGLNATKFISLMDAYGLGSFLNNENKTILALTNDVIDEDEIPNNRKLPWLSYHILDGAWKSKDLYNNMLIKTQYYSTQLNNKPQRLVVYVDEPDSISFGPHSKVIGNELSINGNQIFRISRPLDLPLDIFSNLVIDLELSTFIAALYVSGVVHDIESSKGITLFVPVNQAFKSLGIVSRYLFHPSGHVDLQSVLRYHVTLTPLYYQDLVGNIQQAKTLANEDLLINGSNHQQVKIGSRHELNNQGVVGAADILVSNGVVHKIDKLQIPHHLNITHRQLLRGIDANLMESILKRTGLMDKIEGTNWLILAPIDKAFEQIDLESMWNDTSQLERIAKLHILPRSHKTRLLGDQEFDTLLSSDDRIILKEMGSANKMVWVRGQPLSVHAHVLDMGYTNTGDSLGGVIEIDSVLSPVERGIFGLPWIWSMMLVCFFYFSIICIVLFVGYISIKKWTRKRNGYETILDAQQEENRDVQ</sequence>
<feature type="domain" description="FAS1" evidence="2">
    <location>
        <begin position="5"/>
        <end position="272"/>
    </location>
</feature>
<dbReference type="Pfam" id="PF02469">
    <property type="entry name" value="Fasciclin"/>
    <property type="match status" value="4"/>
</dbReference>
<dbReference type="InterPro" id="IPR000782">
    <property type="entry name" value="FAS1_domain"/>
</dbReference>
<dbReference type="Gene3D" id="2.30.180.10">
    <property type="entry name" value="FAS1 domain"/>
    <property type="match status" value="5"/>
</dbReference>
<name>A0A9P7C7C3_RHIOR</name>
<evidence type="ECO:0000313" key="4">
    <source>
        <dbReference type="Proteomes" id="UP000717996"/>
    </source>
</evidence>
<dbReference type="InterPro" id="IPR050904">
    <property type="entry name" value="Adhesion/Biosynth-related"/>
</dbReference>
<proteinExistence type="predicted"/>
<gene>
    <name evidence="3" type="ORF">G6F51_009719</name>
</gene>
<feature type="domain" description="FAS1" evidence="2">
    <location>
        <begin position="556"/>
        <end position="695"/>
    </location>
</feature>
<dbReference type="EMBL" id="JAANIT010001841">
    <property type="protein sequence ID" value="KAG1538522.1"/>
    <property type="molecule type" value="Genomic_DNA"/>
</dbReference>
<dbReference type="AlphaFoldDB" id="A0A9P7C7C3"/>
<dbReference type="PROSITE" id="PS50213">
    <property type="entry name" value="FAS1"/>
    <property type="match status" value="3"/>
</dbReference>
<feature type="domain" description="FAS1" evidence="2">
    <location>
        <begin position="411"/>
        <end position="551"/>
    </location>
</feature>